<dbReference type="PROSITE" id="PS50197">
    <property type="entry name" value="BEACH"/>
    <property type="match status" value="1"/>
</dbReference>
<dbReference type="Gene3D" id="3.20.20.70">
    <property type="entry name" value="Aldolase class I"/>
    <property type="match status" value="1"/>
</dbReference>
<dbReference type="CDD" id="cd06071">
    <property type="entry name" value="Beach"/>
    <property type="match status" value="1"/>
</dbReference>
<dbReference type="InterPro" id="IPR000225">
    <property type="entry name" value="Armadillo"/>
</dbReference>
<dbReference type="SUPFAM" id="SSF81837">
    <property type="entry name" value="BEACH domain"/>
    <property type="match status" value="1"/>
</dbReference>
<protein>
    <recommendedName>
        <fullName evidence="8">Transaldolase</fullName>
    </recommendedName>
</protein>
<accession>A0ABR2YKU6</accession>
<evidence type="ECO:0008006" key="8">
    <source>
        <dbReference type="Google" id="ProtNLM"/>
    </source>
</evidence>
<dbReference type="Gene3D" id="1.10.1540.10">
    <property type="entry name" value="BEACH domain"/>
    <property type="match status" value="1"/>
</dbReference>
<feature type="compositionally biased region" description="Polar residues" evidence="3">
    <location>
        <begin position="1053"/>
        <end position="1071"/>
    </location>
</feature>
<dbReference type="InterPro" id="IPR036372">
    <property type="entry name" value="BEACH_dom_sf"/>
</dbReference>
<dbReference type="Gene3D" id="1.25.10.10">
    <property type="entry name" value="Leucine-rich Repeat Variant"/>
    <property type="match status" value="1"/>
</dbReference>
<dbReference type="PANTHER" id="PTHR13743:SF123">
    <property type="entry name" value="PROTEIN FAN"/>
    <property type="match status" value="1"/>
</dbReference>
<evidence type="ECO:0000259" key="5">
    <source>
        <dbReference type="PROSITE" id="PS51783"/>
    </source>
</evidence>
<dbReference type="InterPro" id="IPR001585">
    <property type="entry name" value="TAL/FSA"/>
</dbReference>
<feature type="domain" description="BEACH" evidence="4">
    <location>
        <begin position="272"/>
        <end position="576"/>
    </location>
</feature>
<dbReference type="PANTHER" id="PTHR13743">
    <property type="entry name" value="BEIGE/BEACH-RELATED"/>
    <property type="match status" value="1"/>
</dbReference>
<dbReference type="EMBL" id="JALJOT010000009">
    <property type="protein sequence ID" value="KAK9907491.1"/>
    <property type="molecule type" value="Genomic_DNA"/>
</dbReference>
<keyword evidence="1" id="KW-0853">WD repeat</keyword>
<dbReference type="Pfam" id="PF25400">
    <property type="entry name" value="PH_FAN"/>
    <property type="match status" value="1"/>
</dbReference>
<dbReference type="Pfam" id="PF00514">
    <property type="entry name" value="Arm"/>
    <property type="match status" value="1"/>
</dbReference>
<dbReference type="SMART" id="SM00185">
    <property type="entry name" value="ARM"/>
    <property type="match status" value="5"/>
</dbReference>
<dbReference type="SUPFAM" id="SSF50729">
    <property type="entry name" value="PH domain-like"/>
    <property type="match status" value="1"/>
</dbReference>
<dbReference type="SUPFAM" id="SSF51569">
    <property type="entry name" value="Aldolase"/>
    <property type="match status" value="1"/>
</dbReference>
<dbReference type="InterPro" id="IPR011993">
    <property type="entry name" value="PH-like_dom_sf"/>
</dbReference>
<evidence type="ECO:0000256" key="1">
    <source>
        <dbReference type="ARBA" id="ARBA00022574"/>
    </source>
</evidence>
<feature type="domain" description="BEACH-type PH" evidence="5">
    <location>
        <begin position="172"/>
        <end position="267"/>
    </location>
</feature>
<dbReference type="InterPro" id="IPR000409">
    <property type="entry name" value="BEACH_dom"/>
</dbReference>
<dbReference type="InterPro" id="IPR023362">
    <property type="entry name" value="PH-BEACH_dom"/>
</dbReference>
<evidence type="ECO:0000313" key="6">
    <source>
        <dbReference type="EMBL" id="KAK9907491.1"/>
    </source>
</evidence>
<feature type="region of interest" description="Disordered" evidence="3">
    <location>
        <begin position="1048"/>
        <end position="1185"/>
    </location>
</feature>
<name>A0ABR2YKU6_9CHLO</name>
<dbReference type="InterPro" id="IPR013785">
    <property type="entry name" value="Aldolase_TIM"/>
</dbReference>
<keyword evidence="2" id="KW-0704">Schiff base</keyword>
<comment type="caution">
    <text evidence="6">The sequence shown here is derived from an EMBL/GenBank/DDBJ whole genome shotgun (WGS) entry which is preliminary data.</text>
</comment>
<dbReference type="Gene3D" id="2.30.29.30">
    <property type="entry name" value="Pleckstrin-homology domain (PH domain)/Phosphotyrosine-binding domain (PTB)"/>
    <property type="match status" value="1"/>
</dbReference>
<dbReference type="PROSITE" id="PS51783">
    <property type="entry name" value="PH_BEACH"/>
    <property type="match status" value="1"/>
</dbReference>
<evidence type="ECO:0000256" key="3">
    <source>
        <dbReference type="SAM" id="MobiDB-lite"/>
    </source>
</evidence>
<keyword evidence="7" id="KW-1185">Reference proteome</keyword>
<evidence type="ECO:0000259" key="4">
    <source>
        <dbReference type="PROSITE" id="PS50197"/>
    </source>
</evidence>
<dbReference type="Proteomes" id="UP001491310">
    <property type="component" value="Unassembled WGS sequence"/>
</dbReference>
<reference evidence="6 7" key="1">
    <citation type="journal article" date="2024" name="Nat. Commun.">
        <title>Phylogenomics reveals the evolutionary origins of lichenization in chlorophyte algae.</title>
        <authorList>
            <person name="Puginier C."/>
            <person name="Libourel C."/>
            <person name="Otte J."/>
            <person name="Skaloud P."/>
            <person name="Haon M."/>
            <person name="Grisel S."/>
            <person name="Petersen M."/>
            <person name="Berrin J.G."/>
            <person name="Delaux P.M."/>
            <person name="Dal Grande F."/>
            <person name="Keller J."/>
        </authorList>
    </citation>
    <scope>NUCLEOTIDE SEQUENCE [LARGE SCALE GENOMIC DNA]</scope>
    <source>
        <strain evidence="6 7">SAG 216-7</strain>
    </source>
</reference>
<dbReference type="InterPro" id="IPR057496">
    <property type="entry name" value="FAN-like_PH"/>
</dbReference>
<organism evidence="6 7">
    <name type="scientific">Coccomyxa subellipsoidea</name>
    <dbReference type="NCBI Taxonomy" id="248742"/>
    <lineage>
        <taxon>Eukaryota</taxon>
        <taxon>Viridiplantae</taxon>
        <taxon>Chlorophyta</taxon>
        <taxon>core chlorophytes</taxon>
        <taxon>Trebouxiophyceae</taxon>
        <taxon>Trebouxiophyceae incertae sedis</taxon>
        <taxon>Coccomyxaceae</taxon>
        <taxon>Coccomyxa</taxon>
    </lineage>
</organism>
<proteinExistence type="predicted"/>
<feature type="compositionally biased region" description="Low complexity" evidence="3">
    <location>
        <begin position="1072"/>
        <end position="1083"/>
    </location>
</feature>
<evidence type="ECO:0000313" key="7">
    <source>
        <dbReference type="Proteomes" id="UP001491310"/>
    </source>
</evidence>
<evidence type="ECO:0000256" key="2">
    <source>
        <dbReference type="ARBA" id="ARBA00023270"/>
    </source>
</evidence>
<sequence length="1458" mass="159941">MSAWDGEERFSLLLLEEEEYYFRDHSCLYIKDADTRIPGHLKVCSAALYFVPRAVQESIFRVPYRSTTRIERVWDDDHYLDEDTFYVTASERTDMRIYNQNVPYTRFTGLFEFRFQLVYTSLDEVLPRVQELWDVAQQSVSKESHQRAKQRLAAIIQAHEGSERFNPGWLEDENEKVLVELLGNCVTPLCSQPGRVALTATRIYFQPFNVASNSPVQTYLLNKAQSLIKRTYLLQNIGVEIFFSGRNSLYLTFKSTQERDRLARLLEEQSDLKLQQRKDQKAWRRDWQRGRVSNFEYLMFLNREAGRSFMDLTQYPVFPWIVRDFTSSTLDLSDADTFRDLSKPIGALSPKRFRDFMERYREQKMMNDWTFTKIPGMLPPLESPPFMYGCHYSTPGYVVFYLMRSQPQLMLRLQNGRFDAPDRLFWSVLDTWKSVMTLPTDVKELIPEFYSDPSFLVNNEKLNFGERAAGGKVDDVELPPWASDATDFVAKLAEALESPHVSARLHHWIDLIFGCKSRGAAAEKADNVFHHLTYDDIALAQLDQEEDAVMCEALRVQMMEFGRTPKQLYAKPHPRRRVAATGGPLLNPFCGGCFGSSAPTSSSARPANVLHPTFVQGGSSKASPVSKAVERLVSRKRAIRDATLSWLEVAARTREAEYMQLSSHTELLPLIKAAQTPDAQGTVMKEVLARALRALAVAPLNCSLILDAGGLQPLTDMLAGNNQELAHQAVAVMSLLTKEDDQRLKAVPTRTLEHILALLPASIGNTPRHDSVADARNVSELTGADVRMSAASTIANLSQSLTNRNTICGLGGPMMLLAVAQQDDEVPSVRREAIAALVTLLEDDKRKEELAERGGLPVLVDLAQTDHVVLRDLRSAATRCLALLSTSDALKPRLAAAGVLPLLCSAAHPSGEAMADAELQRPAAAALANLCSDASLAQQLIDSGGMSALIQLADSPDREVQRHTARAFWHLASMEGPAAEAAVERESLAALLRLAAPEGKQGAQMARQALRRLCEDPAVGEALVSEVAKGNAGSGARMKKSPSAYIQHLIGTPGNSEYNTPTETPSGTPYKSSTGSPFRSSSSLRHQNSAASDPSLPGSMLQGSPMGGRRRHRRISSGTDLDRTPEAGSAGEQDAAGFEQEPTHTNGLSGTSREGTGHSAKAANGQPPGLSKFAVGPNDDVFYTPTKEHPVEDVANMESHAISSPLTTPLTGLVSNGAAQSEQASINTSSTSSNSGKLQLYLDSASVMKWEQWSNSRLFYGFTTNPTILLRDQVPACNTKVLKVLAHQAFSLGAQELQLQAWGRTAGRLYSVGLDLAAIDTRIVVKLPITDAGVEAAGLLRSQGVPVTLTGVYTAHQAFTAMAAKADYAAPYLGRMNDAGRSGRGEIVSMQQMIDAMGSSMRLLVASVRSPEDIVALASQGCDTFTISPQCADQLFGEPLTWQAAQQFERDAASLGAS</sequence>
<dbReference type="Pfam" id="PF00923">
    <property type="entry name" value="TAL_FSA"/>
    <property type="match status" value="1"/>
</dbReference>
<dbReference type="InterPro" id="IPR011989">
    <property type="entry name" value="ARM-like"/>
</dbReference>
<dbReference type="Pfam" id="PF02138">
    <property type="entry name" value="Beach"/>
    <property type="match status" value="1"/>
</dbReference>
<gene>
    <name evidence="6" type="ORF">WJX75_004703</name>
</gene>
<dbReference type="InterPro" id="IPR016024">
    <property type="entry name" value="ARM-type_fold"/>
</dbReference>
<dbReference type="SUPFAM" id="SSF48371">
    <property type="entry name" value="ARM repeat"/>
    <property type="match status" value="1"/>
</dbReference>
<dbReference type="InterPro" id="IPR050865">
    <property type="entry name" value="BEACH_Domain"/>
</dbReference>
<dbReference type="SMART" id="SM01026">
    <property type="entry name" value="Beach"/>
    <property type="match status" value="1"/>
</dbReference>
<feature type="compositionally biased region" description="Polar residues" evidence="3">
    <location>
        <begin position="1143"/>
        <end position="1154"/>
    </location>
</feature>